<reference evidence="4 5" key="1">
    <citation type="journal article" date="2015" name="Genome Announc.">
        <title>Expanding the biotechnology potential of lactobacilli through comparative genomics of 213 strains and associated genera.</title>
        <authorList>
            <person name="Sun Z."/>
            <person name="Harris H.M."/>
            <person name="McCann A."/>
            <person name="Guo C."/>
            <person name="Argimon S."/>
            <person name="Zhang W."/>
            <person name="Yang X."/>
            <person name="Jeffery I.B."/>
            <person name="Cooney J.C."/>
            <person name="Kagawa T.F."/>
            <person name="Liu W."/>
            <person name="Song Y."/>
            <person name="Salvetti E."/>
            <person name="Wrobel A."/>
            <person name="Rasinkangas P."/>
            <person name="Parkhill J."/>
            <person name="Rea M.C."/>
            <person name="O'Sullivan O."/>
            <person name="Ritari J."/>
            <person name="Douillard F.P."/>
            <person name="Paul Ross R."/>
            <person name="Yang R."/>
            <person name="Briner A.E."/>
            <person name="Felis G.E."/>
            <person name="de Vos W.M."/>
            <person name="Barrangou R."/>
            <person name="Klaenhammer T.R."/>
            <person name="Caufield P.W."/>
            <person name="Cui Y."/>
            <person name="Zhang H."/>
            <person name="O'Toole P.W."/>
        </authorList>
    </citation>
    <scope>NUCLEOTIDE SEQUENCE [LARGE SCALE GENOMIC DNA]</scope>
    <source>
        <strain evidence="4 5">DSM 5661</strain>
    </source>
</reference>
<dbReference type="InterPro" id="IPR029000">
    <property type="entry name" value="Cyclophilin-like_dom_sf"/>
</dbReference>
<dbReference type="Gene3D" id="2.40.100.20">
    <property type="match status" value="1"/>
</dbReference>
<feature type="domain" description="Cyclophilin-like" evidence="3">
    <location>
        <begin position="56"/>
        <end position="168"/>
    </location>
</feature>
<keyword evidence="2" id="KW-0732">Signal</keyword>
<feature type="chain" id="PRO_5038543700" description="Cyclophilin-like domain-containing protein" evidence="2">
    <location>
        <begin position="24"/>
        <end position="172"/>
    </location>
</feature>
<dbReference type="PROSITE" id="PS51257">
    <property type="entry name" value="PROKAR_LIPOPROTEIN"/>
    <property type="match status" value="1"/>
</dbReference>
<proteinExistence type="predicted"/>
<protein>
    <recommendedName>
        <fullName evidence="3">Cyclophilin-like domain-containing protein</fullName>
    </recommendedName>
</protein>
<keyword evidence="5" id="KW-1185">Reference proteome</keyword>
<name>A0A0R1YM07_9LACO</name>
<dbReference type="OrthoDB" id="2329019at2"/>
<dbReference type="Proteomes" id="UP000051223">
    <property type="component" value="Unassembled WGS sequence"/>
</dbReference>
<organism evidence="4 5">
    <name type="scientific">Lactobacillus hamsteri DSM 5661 = JCM 6256</name>
    <dbReference type="NCBI Taxonomy" id="1423754"/>
    <lineage>
        <taxon>Bacteria</taxon>
        <taxon>Bacillati</taxon>
        <taxon>Bacillota</taxon>
        <taxon>Bacilli</taxon>
        <taxon>Lactobacillales</taxon>
        <taxon>Lactobacillaceae</taxon>
        <taxon>Lactobacillus</taxon>
    </lineage>
</organism>
<dbReference type="STRING" id="1423754.FC39_GL000210"/>
<evidence type="ECO:0000259" key="3">
    <source>
        <dbReference type="Pfam" id="PF18050"/>
    </source>
</evidence>
<feature type="region of interest" description="Disordered" evidence="1">
    <location>
        <begin position="24"/>
        <end position="50"/>
    </location>
</feature>
<feature type="compositionally biased region" description="Basic residues" evidence="1">
    <location>
        <begin position="38"/>
        <end position="50"/>
    </location>
</feature>
<evidence type="ECO:0000256" key="1">
    <source>
        <dbReference type="SAM" id="MobiDB-lite"/>
    </source>
</evidence>
<dbReference type="Pfam" id="PF18050">
    <property type="entry name" value="Cyclophil_like2"/>
    <property type="match status" value="1"/>
</dbReference>
<accession>A0A0R1YM07</accession>
<dbReference type="PATRIC" id="fig|1423754.3.peg.221"/>
<dbReference type="RefSeq" id="WP_025080574.1">
    <property type="nucleotide sequence ID" value="NZ_AZGI01000011.1"/>
</dbReference>
<dbReference type="SUPFAM" id="SSF50891">
    <property type="entry name" value="Cyclophilin-like"/>
    <property type="match status" value="1"/>
</dbReference>
<evidence type="ECO:0000313" key="5">
    <source>
        <dbReference type="Proteomes" id="UP000051223"/>
    </source>
</evidence>
<dbReference type="EMBL" id="AZGI01000011">
    <property type="protein sequence ID" value="KRM40726.1"/>
    <property type="molecule type" value="Genomic_DNA"/>
</dbReference>
<dbReference type="InterPro" id="IPR041183">
    <property type="entry name" value="Cyclophilin-like"/>
</dbReference>
<comment type="caution">
    <text evidence="4">The sequence shown here is derived from an EMBL/GenBank/DDBJ whole genome shotgun (WGS) entry which is preliminary data.</text>
</comment>
<dbReference type="eggNOG" id="COG4925">
    <property type="taxonomic scope" value="Bacteria"/>
</dbReference>
<evidence type="ECO:0000313" key="4">
    <source>
        <dbReference type="EMBL" id="KRM40726.1"/>
    </source>
</evidence>
<feature type="compositionally biased region" description="Low complexity" evidence="1">
    <location>
        <begin position="24"/>
        <end position="37"/>
    </location>
</feature>
<gene>
    <name evidence="4" type="ORF">FC39_GL000210</name>
</gene>
<sequence length="172" mass="19151">MKKQLLTAIVAVGLITLAGCSQNNNSSQKISSSVSAQSKKKPVKSRKKVSRTNLKIKINGHTVRAHLNNSSAARAFSKKLPTTLTFVDFPRNNSEKMADLNYSLSTKGMPSGHAGDKGTIGYWSPDRRIIFYYGHVDFYPGIHIIGKFDSKNYQRVISNMPNHTRVRITKVK</sequence>
<feature type="signal peptide" evidence="2">
    <location>
        <begin position="1"/>
        <end position="23"/>
    </location>
</feature>
<dbReference type="AlphaFoldDB" id="A0A0R1YM07"/>
<evidence type="ECO:0000256" key="2">
    <source>
        <dbReference type="SAM" id="SignalP"/>
    </source>
</evidence>